<dbReference type="SUPFAM" id="SSF46955">
    <property type="entry name" value="Putative DNA-binding domain"/>
    <property type="match status" value="1"/>
</dbReference>
<accession>A0A1G9CHM9</accession>
<dbReference type="InterPro" id="IPR009061">
    <property type="entry name" value="DNA-bd_dom_put_sf"/>
</dbReference>
<gene>
    <name evidence="1" type="ORF">SAMN05192566_1452</name>
</gene>
<dbReference type="AlphaFoldDB" id="A0A1G9CHM9"/>
<dbReference type="Proteomes" id="UP000198629">
    <property type="component" value="Unassembled WGS sequence"/>
</dbReference>
<evidence type="ECO:0008006" key="3">
    <source>
        <dbReference type="Google" id="ProtNLM"/>
    </source>
</evidence>
<keyword evidence="2" id="KW-1185">Reference proteome</keyword>
<dbReference type="STRING" id="492660.SAMN05192566_1452"/>
<dbReference type="EMBL" id="FNFX01000003">
    <property type="protein sequence ID" value="SDK50925.1"/>
    <property type="molecule type" value="Genomic_DNA"/>
</dbReference>
<evidence type="ECO:0000313" key="1">
    <source>
        <dbReference type="EMBL" id="SDK50925.1"/>
    </source>
</evidence>
<name>A0A1G9CHM9_9PROT</name>
<organism evidence="1 2">
    <name type="scientific">Methylophilus rhizosphaerae</name>
    <dbReference type="NCBI Taxonomy" id="492660"/>
    <lineage>
        <taxon>Bacteria</taxon>
        <taxon>Pseudomonadati</taxon>
        <taxon>Pseudomonadota</taxon>
        <taxon>Betaproteobacteria</taxon>
        <taxon>Nitrosomonadales</taxon>
        <taxon>Methylophilaceae</taxon>
        <taxon>Methylophilus</taxon>
    </lineage>
</organism>
<proteinExistence type="predicted"/>
<evidence type="ECO:0000313" key="2">
    <source>
        <dbReference type="Proteomes" id="UP000198629"/>
    </source>
</evidence>
<sequence length="79" mass="8928">MEPQRTLFSDSDLLTTAQTAVFIGGTQTPIPRSTLHYWRTKGVGPSYYRLGNAIRYKVDDLKAYLNSSRHTHTPASSRK</sequence>
<reference evidence="2" key="1">
    <citation type="submission" date="2016-10" db="EMBL/GenBank/DDBJ databases">
        <authorList>
            <person name="Varghese N."/>
            <person name="Submissions S."/>
        </authorList>
    </citation>
    <scope>NUCLEOTIDE SEQUENCE [LARGE SCALE GENOMIC DNA]</scope>
    <source>
        <strain evidence="2">CBMB127</strain>
    </source>
</reference>
<protein>
    <recommendedName>
        <fullName evidence="3">Helix-turn-helix domain-containing protein</fullName>
    </recommendedName>
</protein>